<dbReference type="EMBL" id="AZBU02000001">
    <property type="protein sequence ID" value="TMS37173.1"/>
    <property type="molecule type" value="Genomic_DNA"/>
</dbReference>
<dbReference type="OrthoDB" id="6132182at2759"/>
<evidence type="ECO:0000313" key="5">
    <source>
        <dbReference type="Proteomes" id="UP000298663"/>
    </source>
</evidence>
<dbReference type="InterPro" id="IPR036465">
    <property type="entry name" value="vWFA_dom_sf"/>
</dbReference>
<accession>A0A4V6YSX2</accession>
<comment type="caution">
    <text evidence="4">The sequence shown here is derived from an EMBL/GenBank/DDBJ whole genome shotgun (WGS) entry which is preliminary data.</text>
</comment>
<feature type="compositionally biased region" description="Low complexity" evidence="1">
    <location>
        <begin position="301"/>
        <end position="312"/>
    </location>
</feature>
<feature type="domain" description="VWFA" evidence="3">
    <location>
        <begin position="28"/>
        <end position="214"/>
    </location>
</feature>
<dbReference type="PANTHER" id="PTHR24020">
    <property type="entry name" value="COLLAGEN ALPHA"/>
    <property type="match status" value="1"/>
</dbReference>
<evidence type="ECO:0000256" key="2">
    <source>
        <dbReference type="SAM" id="SignalP"/>
    </source>
</evidence>
<dbReference type="EMBL" id="CM016762">
    <property type="protein sequence ID" value="TMS37173.1"/>
    <property type="molecule type" value="Genomic_DNA"/>
</dbReference>
<reference evidence="4 5" key="1">
    <citation type="journal article" date="2015" name="Genome Biol.">
        <title>Comparative genomics of Steinernema reveals deeply conserved gene regulatory networks.</title>
        <authorList>
            <person name="Dillman A.R."/>
            <person name="Macchietto M."/>
            <person name="Porter C.F."/>
            <person name="Rogers A."/>
            <person name="Williams B."/>
            <person name="Antoshechkin I."/>
            <person name="Lee M.M."/>
            <person name="Goodwin Z."/>
            <person name="Lu X."/>
            <person name="Lewis E.E."/>
            <person name="Goodrich-Blair H."/>
            <person name="Stock S.P."/>
            <person name="Adams B.J."/>
            <person name="Sternberg P.W."/>
            <person name="Mortazavi A."/>
        </authorList>
    </citation>
    <scope>NUCLEOTIDE SEQUENCE [LARGE SCALE GENOMIC DNA]</scope>
    <source>
        <strain evidence="4 5">ALL</strain>
    </source>
</reference>
<feature type="region of interest" description="Disordered" evidence="1">
    <location>
        <begin position="301"/>
        <end position="360"/>
    </location>
</feature>
<gene>
    <name evidence="4" type="ORF">L596_004157</name>
</gene>
<dbReference type="SMART" id="SM00327">
    <property type="entry name" value="VWA"/>
    <property type="match status" value="1"/>
</dbReference>
<sequence length="360" mass="40271">MFVLSSLATVFSHFFFAAFAGDCPPKLDVVFLLDTSGSIEQIYEEHVKWTVALVNSLPIEKDAVRVAAVQYAGFPLTEFALGTYPNAQDIRQHLEQIHFQSGVTRTGYALRKAEAELFQENRGARQDRSLNPHSSERFRSDAAKVIVLFTDGLSIDDPLKPAHQLRDIKGVKIYVVSVGSDGFEPEMNRIAGEKENVFGPSELSRLRTALLRDTERTRACSRIGKLPNQILKSASTLDDAQKFVKFPIEQAAVAQAQIDKIPEHRVKQLATANNGDTFRVADQLINFKPNTRRHSFSRFTTSTVPETVSSSRTTRRFRARTTTTTSTTSEAPTTSKSRFNKPRKEKTTTTTTTTQEPLTR</sequence>
<dbReference type="InterPro" id="IPR050525">
    <property type="entry name" value="ECM_Assembly_Org"/>
</dbReference>
<feature type="signal peptide" evidence="2">
    <location>
        <begin position="1"/>
        <end position="20"/>
    </location>
</feature>
<reference evidence="4 5" key="2">
    <citation type="journal article" date="2019" name="G3 (Bethesda)">
        <title>Hybrid Assembly of the Genome of the Entomopathogenic Nematode Steinernema carpocapsae Identifies the X-Chromosome.</title>
        <authorList>
            <person name="Serra L."/>
            <person name="Macchietto M."/>
            <person name="Macias-Munoz A."/>
            <person name="McGill C.J."/>
            <person name="Rodriguez I.M."/>
            <person name="Rodriguez B."/>
            <person name="Murad R."/>
            <person name="Mortazavi A."/>
        </authorList>
    </citation>
    <scope>NUCLEOTIDE SEQUENCE [LARGE SCALE GENOMIC DNA]</scope>
    <source>
        <strain evidence="4 5">ALL</strain>
    </source>
</reference>
<protein>
    <recommendedName>
        <fullName evidence="3">VWFA domain-containing protein</fullName>
    </recommendedName>
</protein>
<dbReference type="PRINTS" id="PR00453">
    <property type="entry name" value="VWFADOMAIN"/>
</dbReference>
<evidence type="ECO:0000313" key="4">
    <source>
        <dbReference type="EMBL" id="TMS37173.1"/>
    </source>
</evidence>
<name>A0A4V6YSX2_STECR</name>
<dbReference type="STRING" id="34508.A0A4V6YSX2"/>
<feature type="chain" id="PRO_5020971519" description="VWFA domain-containing protein" evidence="2">
    <location>
        <begin position="21"/>
        <end position="360"/>
    </location>
</feature>
<dbReference type="InterPro" id="IPR002035">
    <property type="entry name" value="VWF_A"/>
</dbReference>
<dbReference type="AlphaFoldDB" id="A0A4V6YSX2"/>
<dbReference type="PROSITE" id="PS50234">
    <property type="entry name" value="VWFA"/>
    <property type="match status" value="1"/>
</dbReference>
<keyword evidence="5" id="KW-1185">Reference proteome</keyword>
<dbReference type="PANTHER" id="PTHR24020:SF84">
    <property type="entry name" value="VWFA DOMAIN-CONTAINING PROTEIN"/>
    <property type="match status" value="1"/>
</dbReference>
<dbReference type="Pfam" id="PF00092">
    <property type="entry name" value="VWA"/>
    <property type="match status" value="1"/>
</dbReference>
<feature type="compositionally biased region" description="Low complexity" evidence="1">
    <location>
        <begin position="320"/>
        <end position="335"/>
    </location>
</feature>
<dbReference type="CDD" id="cd01450">
    <property type="entry name" value="vWFA_subfamily_ECM"/>
    <property type="match status" value="1"/>
</dbReference>
<keyword evidence="2" id="KW-0732">Signal</keyword>
<dbReference type="SUPFAM" id="SSF53300">
    <property type="entry name" value="vWA-like"/>
    <property type="match status" value="1"/>
</dbReference>
<evidence type="ECO:0000256" key="1">
    <source>
        <dbReference type="SAM" id="MobiDB-lite"/>
    </source>
</evidence>
<dbReference type="Proteomes" id="UP000298663">
    <property type="component" value="Chromosome X"/>
</dbReference>
<proteinExistence type="predicted"/>
<organism evidence="4 5">
    <name type="scientific">Steinernema carpocapsae</name>
    <name type="common">Entomopathogenic nematode</name>
    <dbReference type="NCBI Taxonomy" id="34508"/>
    <lineage>
        <taxon>Eukaryota</taxon>
        <taxon>Metazoa</taxon>
        <taxon>Ecdysozoa</taxon>
        <taxon>Nematoda</taxon>
        <taxon>Chromadorea</taxon>
        <taxon>Rhabditida</taxon>
        <taxon>Tylenchina</taxon>
        <taxon>Panagrolaimomorpha</taxon>
        <taxon>Strongyloidoidea</taxon>
        <taxon>Steinernematidae</taxon>
        <taxon>Steinernema</taxon>
    </lineage>
</organism>
<dbReference type="Gene3D" id="3.40.50.410">
    <property type="entry name" value="von Willebrand factor, type A domain"/>
    <property type="match status" value="1"/>
</dbReference>
<evidence type="ECO:0000259" key="3">
    <source>
        <dbReference type="PROSITE" id="PS50234"/>
    </source>
</evidence>